<dbReference type="HOGENOM" id="CLU_2012226_0_0_11"/>
<reference evidence="2" key="1">
    <citation type="submission" date="2009-09" db="EMBL/GenBank/DDBJ databases">
        <title>The complete genome of Kribbella flavida DSM 17836.</title>
        <authorList>
            <consortium name="US DOE Joint Genome Institute (JGI-PGF)"/>
            <person name="Lucas S."/>
            <person name="Copeland A."/>
            <person name="Lapidus A."/>
            <person name="Glavina del Rio T."/>
            <person name="Dalin E."/>
            <person name="Tice H."/>
            <person name="Bruce D."/>
            <person name="Goodwin L."/>
            <person name="Pitluck S."/>
            <person name="Kyrpides N."/>
            <person name="Mavromatis K."/>
            <person name="Ivanova N."/>
            <person name="Saunders E."/>
            <person name="Brettin T."/>
            <person name="Detter J.C."/>
            <person name="Han C."/>
            <person name="Larimer F."/>
            <person name="Land M."/>
            <person name="Hauser L."/>
            <person name="Markowitz V."/>
            <person name="Cheng J.-F."/>
            <person name="Hugenholtz P."/>
            <person name="Woyke T."/>
            <person name="Wu D."/>
            <person name="Pukall R."/>
            <person name="Klenk H.-P."/>
            <person name="Eisen J.A."/>
        </authorList>
    </citation>
    <scope>NUCLEOTIDE SEQUENCE [LARGE SCALE GENOMIC DNA]</scope>
    <source>
        <strain evidence="2">DSM 17836 / JCM 10339 / NBRC 14399</strain>
    </source>
</reference>
<dbReference type="EMBL" id="CP001736">
    <property type="protein sequence ID" value="ADB29955.1"/>
    <property type="molecule type" value="Genomic_DNA"/>
</dbReference>
<dbReference type="RefSeq" id="WP_012918511.1">
    <property type="nucleotide sequence ID" value="NC_013729.1"/>
</dbReference>
<dbReference type="KEGG" id="kfl:Kfla_0849"/>
<keyword evidence="2" id="KW-1185">Reference proteome</keyword>
<evidence type="ECO:0000313" key="1">
    <source>
        <dbReference type="EMBL" id="ADB29955.1"/>
    </source>
</evidence>
<name>D2PZV7_KRIFD</name>
<sequence length="123" mass="13280">MANDSVRERLLQVVWKEIRSADETNVLNVPAARRATEAGASPGDLARAMTAASYETAFRLLFLLSAEHAEEANVDARKGWTIVETALGDSGEPTAITSSELEFLHEDLLTCDPTGADGQDLFT</sequence>
<organism evidence="1 2">
    <name type="scientific">Kribbella flavida (strain DSM 17836 / JCM 10339 / NBRC 14399)</name>
    <dbReference type="NCBI Taxonomy" id="479435"/>
    <lineage>
        <taxon>Bacteria</taxon>
        <taxon>Bacillati</taxon>
        <taxon>Actinomycetota</taxon>
        <taxon>Actinomycetes</taxon>
        <taxon>Propionibacteriales</taxon>
        <taxon>Kribbellaceae</taxon>
        <taxon>Kribbella</taxon>
    </lineage>
</organism>
<accession>D2PZV7</accession>
<protein>
    <submittedName>
        <fullName evidence="1">Uncharacterized protein</fullName>
    </submittedName>
</protein>
<dbReference type="AlphaFoldDB" id="D2PZV7"/>
<dbReference type="Proteomes" id="UP000007967">
    <property type="component" value="Chromosome"/>
</dbReference>
<dbReference type="OrthoDB" id="3483256at2"/>
<evidence type="ECO:0000313" key="2">
    <source>
        <dbReference type="Proteomes" id="UP000007967"/>
    </source>
</evidence>
<reference evidence="1 2" key="2">
    <citation type="journal article" date="2010" name="Stand. Genomic Sci.">
        <title>Complete genome sequence of Kribbella flavida type strain (IFO 14399).</title>
        <authorList>
            <person name="Pukall R."/>
            <person name="Lapidus A."/>
            <person name="Glavina Del Rio T."/>
            <person name="Copeland A."/>
            <person name="Tice H."/>
            <person name="Cheng J.-F."/>
            <person name="Lucas S."/>
            <person name="Chen F."/>
            <person name="Nolan M."/>
            <person name="LaButti K."/>
            <person name="Pati A."/>
            <person name="Ivanova N."/>
            <person name="Mavrommatis K."/>
            <person name="Mikhailova N."/>
            <person name="Pitluck S."/>
            <person name="Bruce D."/>
            <person name="Goodwin L."/>
            <person name="Land M."/>
            <person name="Hauser L."/>
            <person name="Chang Y.-J."/>
            <person name="Jeffries C.D."/>
            <person name="Chen A."/>
            <person name="Palaniappan K."/>
            <person name="Chain P."/>
            <person name="Rohde M."/>
            <person name="Goeker M."/>
            <person name="Bristow J."/>
            <person name="Eisen J.A."/>
            <person name="Markowitz V."/>
            <person name="Hugenholtz P."/>
            <person name="Kyrpides N.C."/>
            <person name="Klenk H.-P."/>
            <person name="Brettin T."/>
        </authorList>
    </citation>
    <scope>NUCLEOTIDE SEQUENCE [LARGE SCALE GENOMIC DNA]</scope>
    <source>
        <strain evidence="2">DSM 17836 / JCM 10339 / NBRC 14399</strain>
    </source>
</reference>
<proteinExistence type="predicted"/>
<gene>
    <name evidence="1" type="ordered locus">Kfla_0849</name>
</gene>